<keyword evidence="1" id="KW-0733">Signal recognition particle</keyword>
<dbReference type="Proteomes" id="UP000314986">
    <property type="component" value="Unassembled WGS sequence"/>
</dbReference>
<reference evidence="5" key="3">
    <citation type="journal article" date="2014" name="Nature">
        <title>Elephant shark genome provides unique insights into gnathostome evolution.</title>
        <authorList>
            <consortium name="International Elephant Shark Genome Sequencing Consortium"/>
            <person name="Venkatesh B."/>
            <person name="Lee A.P."/>
            <person name="Ravi V."/>
            <person name="Maurya A.K."/>
            <person name="Lian M.M."/>
            <person name="Swann J.B."/>
            <person name="Ohta Y."/>
            <person name="Flajnik M.F."/>
            <person name="Sutoh Y."/>
            <person name="Kasahara M."/>
            <person name="Hoon S."/>
            <person name="Gangu V."/>
            <person name="Roy S.W."/>
            <person name="Irimia M."/>
            <person name="Korzh V."/>
            <person name="Kondrychyn I."/>
            <person name="Lim Z.W."/>
            <person name="Tay B.H."/>
            <person name="Tohari S."/>
            <person name="Kong K.W."/>
            <person name="Ho S."/>
            <person name="Lorente-Galdos B."/>
            <person name="Quilez J."/>
            <person name="Marques-Bonet T."/>
            <person name="Raney B.J."/>
            <person name="Ingham P.W."/>
            <person name="Tay A."/>
            <person name="Hillier L.W."/>
            <person name="Minx P."/>
            <person name="Boehm T."/>
            <person name="Wilson R.K."/>
            <person name="Brenner S."/>
            <person name="Warren W.C."/>
        </authorList>
    </citation>
    <scope>NUCLEOTIDE SEQUENCE [LARGE SCALE GENOMIC DNA]</scope>
</reference>
<dbReference type="GO" id="GO:0008312">
    <property type="term" value="F:7S RNA binding"/>
    <property type="evidence" value="ECO:0007669"/>
    <property type="project" value="InterPro"/>
</dbReference>
<reference evidence="5" key="1">
    <citation type="journal article" date="2006" name="Science">
        <title>Ancient noncoding elements conserved in the human genome.</title>
        <authorList>
            <person name="Venkatesh B."/>
            <person name="Kirkness E.F."/>
            <person name="Loh Y.H."/>
            <person name="Halpern A.L."/>
            <person name="Lee A.P."/>
            <person name="Johnson J."/>
            <person name="Dandona N."/>
            <person name="Viswanathan L.D."/>
            <person name="Tay A."/>
            <person name="Venter J.C."/>
            <person name="Strausberg R.L."/>
            <person name="Brenner S."/>
        </authorList>
    </citation>
    <scope>NUCLEOTIDE SEQUENCE [LARGE SCALE GENOMIC DNA]</scope>
</reference>
<evidence type="ECO:0000313" key="5">
    <source>
        <dbReference type="Proteomes" id="UP000314986"/>
    </source>
</evidence>
<dbReference type="Pfam" id="PF05486">
    <property type="entry name" value="SRP9-21"/>
    <property type="match status" value="1"/>
</dbReference>
<reference evidence="4" key="4">
    <citation type="submission" date="2025-08" db="UniProtKB">
        <authorList>
            <consortium name="Ensembl"/>
        </authorList>
    </citation>
    <scope>IDENTIFICATION</scope>
</reference>
<reference evidence="5" key="2">
    <citation type="journal article" date="2007" name="PLoS Biol.">
        <title>Survey sequencing and comparative analysis of the elephant shark (Callorhinchus milii) genome.</title>
        <authorList>
            <person name="Venkatesh B."/>
            <person name="Kirkness E.F."/>
            <person name="Loh Y.H."/>
            <person name="Halpern A.L."/>
            <person name="Lee A.P."/>
            <person name="Johnson J."/>
            <person name="Dandona N."/>
            <person name="Viswanathan L.D."/>
            <person name="Tay A."/>
            <person name="Venter J.C."/>
            <person name="Strausberg R.L."/>
            <person name="Brenner S."/>
        </authorList>
    </citation>
    <scope>NUCLEOTIDE SEQUENCE [LARGE SCALE GENOMIC DNA]</scope>
</reference>
<evidence type="ECO:0000259" key="3">
    <source>
        <dbReference type="Pfam" id="PF05486"/>
    </source>
</evidence>
<dbReference type="InterPro" id="IPR039432">
    <property type="entry name" value="SRP9_dom"/>
</dbReference>
<proteinExistence type="predicted"/>
<dbReference type="PANTHER" id="PTHR12834">
    <property type="entry name" value="SIGNAL RECOGNITION PARTICLE 9 KDA PROTEIN"/>
    <property type="match status" value="1"/>
</dbReference>
<dbReference type="PANTHER" id="PTHR12834:SF12">
    <property type="entry name" value="SIGNAL RECOGNITION PARTICLE 9 KDA PROTEIN"/>
    <property type="match status" value="1"/>
</dbReference>
<evidence type="ECO:0000313" key="4">
    <source>
        <dbReference type="Ensembl" id="ENSCMIP00000041574.1"/>
    </source>
</evidence>
<evidence type="ECO:0000256" key="2">
    <source>
        <dbReference type="ARBA" id="ARBA00045462"/>
    </source>
</evidence>
<dbReference type="SUPFAM" id="SSF54762">
    <property type="entry name" value="Signal recognition particle alu RNA binding heterodimer, SRP9/14"/>
    <property type="match status" value="1"/>
</dbReference>
<gene>
    <name evidence="4" type="primary">srp9</name>
</gene>
<reference evidence="4" key="5">
    <citation type="submission" date="2025-09" db="UniProtKB">
        <authorList>
            <consortium name="Ensembl"/>
        </authorList>
    </citation>
    <scope>IDENTIFICATION</scope>
</reference>
<feature type="domain" description="SRP9" evidence="3">
    <location>
        <begin position="38"/>
        <end position="88"/>
    </location>
</feature>
<dbReference type="GO" id="GO:0006614">
    <property type="term" value="P:SRP-dependent cotranslational protein targeting to membrane"/>
    <property type="evidence" value="ECO:0007669"/>
    <property type="project" value="InterPro"/>
</dbReference>
<dbReference type="FunCoup" id="A0A4W3JDT2">
    <property type="interactions" value="755"/>
</dbReference>
<dbReference type="Gene3D" id="3.30.720.10">
    <property type="entry name" value="Signal recognition particle alu RNA binding heterodimer, srp9/1"/>
    <property type="match status" value="1"/>
</dbReference>
<dbReference type="InParanoid" id="A0A4W3JDT2"/>
<name>A0A4W3JDT2_CALMI</name>
<keyword evidence="1" id="KW-0687">Ribonucleoprotein</keyword>
<keyword evidence="5" id="KW-1185">Reference proteome</keyword>
<dbReference type="Ensembl" id="ENSCMIT00000042167.1">
    <property type="protein sequence ID" value="ENSCMIP00000041574.1"/>
    <property type="gene ID" value="ENSCMIG00000017329.1"/>
</dbReference>
<dbReference type="GO" id="GO:0005786">
    <property type="term" value="C:signal recognition particle, endoplasmic reticulum targeting"/>
    <property type="evidence" value="ECO:0007669"/>
    <property type="project" value="UniProtKB-KW"/>
</dbReference>
<comment type="function">
    <text evidence="2">Component of the signal recognition particle (SRP) complex, a ribonucleoprotein complex that mediates the cotranslational targeting of secretory and membrane proteins to the endoplasmic reticulum (ER). SRP9 together with SRP14 and the Alu portion of the SRP RNA, constitutes the elongation arrest domain of SRP. The complex of SRP9 and SRP14 is required for SRP RNA binding.</text>
</comment>
<dbReference type="InterPro" id="IPR039914">
    <property type="entry name" value="SRP9-like"/>
</dbReference>
<protein>
    <submittedName>
        <fullName evidence="4">Signal recognition particle 9</fullName>
    </submittedName>
</protein>
<dbReference type="AlphaFoldDB" id="A0A4W3JDT2"/>
<sequence length="101" mass="11413">MQGLLLFVAAELGPTRESGNGADLNLISQGPQCSLFYSQVRVVIKYRHCDGILAMKVTDDVVCLQYKTDQAQDVKKVEKFQNQLMRLMVSRESRSNLMETD</sequence>
<dbReference type="STRING" id="7868.ENSCMIP00000041574"/>
<dbReference type="InterPro" id="IPR009018">
    <property type="entry name" value="Signal_recog_particle_SRP9/14"/>
</dbReference>
<accession>A0A4W3JDT2</accession>
<evidence type="ECO:0000256" key="1">
    <source>
        <dbReference type="ARBA" id="ARBA00023135"/>
    </source>
</evidence>
<dbReference type="GeneTree" id="ENSGT00390000018505"/>
<organism evidence="4 5">
    <name type="scientific">Callorhinchus milii</name>
    <name type="common">Ghost shark</name>
    <dbReference type="NCBI Taxonomy" id="7868"/>
    <lineage>
        <taxon>Eukaryota</taxon>
        <taxon>Metazoa</taxon>
        <taxon>Chordata</taxon>
        <taxon>Craniata</taxon>
        <taxon>Vertebrata</taxon>
        <taxon>Chondrichthyes</taxon>
        <taxon>Holocephali</taxon>
        <taxon>Chimaeriformes</taxon>
        <taxon>Callorhinchidae</taxon>
        <taxon>Callorhinchus</taxon>
    </lineage>
</organism>